<dbReference type="PROSITE" id="PS00028">
    <property type="entry name" value="ZINC_FINGER_C2H2_1"/>
    <property type="match status" value="4"/>
</dbReference>
<keyword evidence="1" id="KW-0479">Metal-binding</keyword>
<organism evidence="9 10">
    <name type="scientific">Daedalea quercina L-15889</name>
    <dbReference type="NCBI Taxonomy" id="1314783"/>
    <lineage>
        <taxon>Eukaryota</taxon>
        <taxon>Fungi</taxon>
        <taxon>Dikarya</taxon>
        <taxon>Basidiomycota</taxon>
        <taxon>Agaricomycotina</taxon>
        <taxon>Agaricomycetes</taxon>
        <taxon>Polyporales</taxon>
        <taxon>Fomitopsis</taxon>
    </lineage>
</organism>
<evidence type="ECO:0000256" key="4">
    <source>
        <dbReference type="ARBA" id="ARBA00022833"/>
    </source>
</evidence>
<dbReference type="OrthoDB" id="654211at2759"/>
<keyword evidence="10" id="KW-1185">Reference proteome</keyword>
<evidence type="ECO:0000256" key="1">
    <source>
        <dbReference type="ARBA" id="ARBA00022723"/>
    </source>
</evidence>
<dbReference type="EMBL" id="KV429045">
    <property type="protein sequence ID" value="KZT71452.1"/>
    <property type="molecule type" value="Genomic_DNA"/>
</dbReference>
<protein>
    <recommendedName>
        <fullName evidence="8">C2H2-type domain-containing protein</fullName>
    </recommendedName>
</protein>
<dbReference type="AlphaFoldDB" id="A0A165S2J4"/>
<dbReference type="PROSITE" id="PS50157">
    <property type="entry name" value="ZINC_FINGER_C2H2_2"/>
    <property type="match status" value="3"/>
</dbReference>
<dbReference type="InterPro" id="IPR050527">
    <property type="entry name" value="Snail/Krueppel_Znf"/>
</dbReference>
<dbReference type="InterPro" id="IPR036236">
    <property type="entry name" value="Znf_C2H2_sf"/>
</dbReference>
<evidence type="ECO:0000256" key="6">
    <source>
        <dbReference type="PROSITE-ProRule" id="PRU00042"/>
    </source>
</evidence>
<dbReference type="SUPFAM" id="SSF57667">
    <property type="entry name" value="beta-beta-alpha zinc fingers"/>
    <property type="match status" value="2"/>
</dbReference>
<keyword evidence="3 6" id="KW-0863">Zinc-finger</keyword>
<dbReference type="SMART" id="SM00355">
    <property type="entry name" value="ZnF_C2H2"/>
    <property type="match status" value="4"/>
</dbReference>
<dbReference type="GO" id="GO:0008270">
    <property type="term" value="F:zinc ion binding"/>
    <property type="evidence" value="ECO:0007669"/>
    <property type="project" value="UniProtKB-KW"/>
</dbReference>
<dbReference type="PANTHER" id="PTHR24388:SF50">
    <property type="entry name" value="ZINC FINGER PROTEIN 646"/>
    <property type="match status" value="1"/>
</dbReference>
<feature type="domain" description="C2H2-type" evidence="8">
    <location>
        <begin position="16"/>
        <end position="45"/>
    </location>
</feature>
<reference evidence="9 10" key="1">
    <citation type="journal article" date="2016" name="Mol. Biol. Evol.">
        <title>Comparative Genomics of Early-Diverging Mushroom-Forming Fungi Provides Insights into the Origins of Lignocellulose Decay Capabilities.</title>
        <authorList>
            <person name="Nagy L.G."/>
            <person name="Riley R."/>
            <person name="Tritt A."/>
            <person name="Adam C."/>
            <person name="Daum C."/>
            <person name="Floudas D."/>
            <person name="Sun H."/>
            <person name="Yadav J.S."/>
            <person name="Pangilinan J."/>
            <person name="Larsson K.H."/>
            <person name="Matsuura K."/>
            <person name="Barry K."/>
            <person name="Labutti K."/>
            <person name="Kuo R."/>
            <person name="Ohm R.A."/>
            <person name="Bhattacharya S.S."/>
            <person name="Shirouzu T."/>
            <person name="Yoshinaga Y."/>
            <person name="Martin F.M."/>
            <person name="Grigoriev I.V."/>
            <person name="Hibbett D.S."/>
        </authorList>
    </citation>
    <scope>NUCLEOTIDE SEQUENCE [LARGE SCALE GENOMIC DNA]</scope>
    <source>
        <strain evidence="9 10">L-15889</strain>
    </source>
</reference>
<evidence type="ECO:0000256" key="5">
    <source>
        <dbReference type="ARBA" id="ARBA00023242"/>
    </source>
</evidence>
<dbReference type="GO" id="GO:0000978">
    <property type="term" value="F:RNA polymerase II cis-regulatory region sequence-specific DNA binding"/>
    <property type="evidence" value="ECO:0007669"/>
    <property type="project" value="TreeGrafter"/>
</dbReference>
<dbReference type="InterPro" id="IPR013087">
    <property type="entry name" value="Znf_C2H2_type"/>
</dbReference>
<feature type="compositionally biased region" description="Basic residues" evidence="7">
    <location>
        <begin position="177"/>
        <end position="193"/>
    </location>
</feature>
<evidence type="ECO:0000256" key="3">
    <source>
        <dbReference type="ARBA" id="ARBA00022771"/>
    </source>
</evidence>
<keyword evidence="5" id="KW-0539">Nucleus</keyword>
<feature type="compositionally biased region" description="Acidic residues" evidence="7">
    <location>
        <begin position="216"/>
        <end position="236"/>
    </location>
</feature>
<dbReference type="PANTHER" id="PTHR24388">
    <property type="entry name" value="ZINC FINGER PROTEIN"/>
    <property type="match status" value="1"/>
</dbReference>
<keyword evidence="4" id="KW-0862">Zinc</keyword>
<accession>A0A165S2J4</accession>
<dbReference type="STRING" id="1314783.A0A165S2J4"/>
<evidence type="ECO:0000256" key="2">
    <source>
        <dbReference type="ARBA" id="ARBA00022737"/>
    </source>
</evidence>
<keyword evidence="2" id="KW-0677">Repeat</keyword>
<evidence type="ECO:0000313" key="9">
    <source>
        <dbReference type="EMBL" id="KZT71452.1"/>
    </source>
</evidence>
<dbReference type="Gene3D" id="3.30.160.60">
    <property type="entry name" value="Classic Zinc Finger"/>
    <property type="match status" value="3"/>
</dbReference>
<dbReference type="Pfam" id="PF00096">
    <property type="entry name" value="zf-C2H2"/>
    <property type="match status" value="2"/>
</dbReference>
<evidence type="ECO:0000256" key="7">
    <source>
        <dbReference type="SAM" id="MobiDB-lite"/>
    </source>
</evidence>
<gene>
    <name evidence="9" type="ORF">DAEQUDRAFT_809788</name>
</gene>
<name>A0A165S2J4_9APHY</name>
<sequence>MPRAPRAKTQDVQKPHACTHPGCTRSFKNRSELKRHENIHLKNKPFVCKVCSDGFAQNGQLKNHMNTHTGERPFSCSFCGKTFNDTACTSRHEREQHSNFAGFRCPVSTCRRIIKRRDAFFNHLSQRHHVSNSSIDPWQDAYTVDGTKIDPTRGVREQLEWEKPKFYFDHSDSGLAHRTRAKRAAAAPRKRPNSVKQDSAAAPTTRLSRKRRADEIFDSDDDGDEDDSDDNDDNDEYMPASQSRARPVKRLRQSAAAAEPAPAPAEGAFADLYTMSPTSDLAGDAQWVAGPSNSSLVTAPVVQSNELQFSFDVSEDGTTAMHAVPDTSYLPQNALGLSIPSESSATYLASGYSSTLPTLSLSPSPMPEAVDDFGFFIEQGGSFCQNELEAYALGTSLDGSFDFNHDYGYSQPLAYQTPLDDYNIALSNASLSHAGQSYHVSMHALSSDLLSVASPLTPSSQGSSRSPSPLGLVPASNEFSVPSISSLGRARESAQLMPRVQQDVSLFDGYISPM</sequence>
<evidence type="ECO:0000259" key="8">
    <source>
        <dbReference type="PROSITE" id="PS50157"/>
    </source>
</evidence>
<proteinExistence type="predicted"/>
<dbReference type="FunFam" id="3.30.160.60:FF:000515">
    <property type="entry name" value="early growth response protein 4"/>
    <property type="match status" value="1"/>
</dbReference>
<feature type="region of interest" description="Disordered" evidence="7">
    <location>
        <begin position="172"/>
        <end position="263"/>
    </location>
</feature>
<dbReference type="GO" id="GO:0000981">
    <property type="term" value="F:DNA-binding transcription factor activity, RNA polymerase II-specific"/>
    <property type="evidence" value="ECO:0007669"/>
    <property type="project" value="TreeGrafter"/>
</dbReference>
<feature type="domain" description="C2H2-type" evidence="8">
    <location>
        <begin position="74"/>
        <end position="99"/>
    </location>
</feature>
<feature type="domain" description="C2H2-type" evidence="8">
    <location>
        <begin position="46"/>
        <end position="73"/>
    </location>
</feature>
<evidence type="ECO:0000313" key="10">
    <source>
        <dbReference type="Proteomes" id="UP000076727"/>
    </source>
</evidence>
<dbReference type="Proteomes" id="UP000076727">
    <property type="component" value="Unassembled WGS sequence"/>
</dbReference>